<evidence type="ECO:0000256" key="4">
    <source>
        <dbReference type="ARBA" id="ARBA00022723"/>
    </source>
</evidence>
<dbReference type="SUPFAM" id="SSF63380">
    <property type="entry name" value="Riboflavin synthase domain-like"/>
    <property type="match status" value="1"/>
</dbReference>
<dbReference type="InterPro" id="IPR006058">
    <property type="entry name" value="2Fe2S_fd_BS"/>
</dbReference>
<comment type="caution">
    <text evidence="11">The sequence shown here is derived from an EMBL/GenBank/DDBJ whole genome shotgun (WGS) entry which is preliminary data.</text>
</comment>
<dbReference type="GO" id="GO:0016491">
    <property type="term" value="F:oxidoreductase activity"/>
    <property type="evidence" value="ECO:0007669"/>
    <property type="project" value="UniProtKB-KW"/>
</dbReference>
<dbReference type="PANTHER" id="PTHR47354:SF8">
    <property type="entry name" value="1,2-PHENYLACETYL-COA EPOXIDASE, SUBUNIT E"/>
    <property type="match status" value="1"/>
</dbReference>
<dbReference type="SUPFAM" id="SSF52343">
    <property type="entry name" value="Ferredoxin reductase-like, C-terminal NADP-linked domain"/>
    <property type="match status" value="1"/>
</dbReference>
<dbReference type="GO" id="GO:0050660">
    <property type="term" value="F:flavin adenine dinucleotide binding"/>
    <property type="evidence" value="ECO:0007669"/>
    <property type="project" value="TreeGrafter"/>
</dbReference>
<keyword evidence="5" id="KW-0274">FAD</keyword>
<dbReference type="PANTHER" id="PTHR47354">
    <property type="entry name" value="NADH OXIDOREDUCTASE HCR"/>
    <property type="match status" value="1"/>
</dbReference>
<organism evidence="11 12">
    <name type="scientific">Streptomyces hoynatensis</name>
    <dbReference type="NCBI Taxonomy" id="1141874"/>
    <lineage>
        <taxon>Bacteria</taxon>
        <taxon>Bacillati</taxon>
        <taxon>Actinomycetota</taxon>
        <taxon>Actinomycetes</taxon>
        <taxon>Kitasatosporales</taxon>
        <taxon>Streptomycetaceae</taxon>
        <taxon>Streptomyces</taxon>
    </lineage>
</organism>
<sequence length="353" mass="37451">MFHSLTVSRLSPLAEGAVAVSLAVPPRLRPAFRHVPGQHLTVRHRHEGRELRRTYSVCSPAPGAGGPAELTIGVRHVRGGAFSTHALRELAVGDRLEVLPPAGRFTLPPAPGRFAALTGGSGITPVLSMAATLLAREPAARFTLLRSDRTASSAMFLDETADLKDRYPERFQQVHALTREERHTGLAAGRLDARRLRGLLPALLPVGEVDGWYLCGPRGLVEAGNAALRALGVPRARVHSELFHAEDAPPAPPGDAGEAVARGGTLAVTLGGRRAELALAPGETLLGTVLRNRPDAPYACRGGVCGTCRARLLAGRVAMARNYALEPAEVTAGYVLPCQSRPLTDHVELDFDA</sequence>
<keyword evidence="6" id="KW-0560">Oxidoreductase</keyword>
<evidence type="ECO:0000256" key="6">
    <source>
        <dbReference type="ARBA" id="ARBA00023002"/>
    </source>
</evidence>
<dbReference type="InterPro" id="IPR050415">
    <property type="entry name" value="MRET"/>
</dbReference>
<dbReference type="PROSITE" id="PS51085">
    <property type="entry name" value="2FE2S_FER_2"/>
    <property type="match status" value="1"/>
</dbReference>
<feature type="domain" description="FAD-binding FR-type" evidence="10">
    <location>
        <begin position="1"/>
        <end position="108"/>
    </location>
</feature>
<evidence type="ECO:0000259" key="10">
    <source>
        <dbReference type="PROSITE" id="PS51384"/>
    </source>
</evidence>
<reference evidence="11 12" key="1">
    <citation type="journal article" date="2014" name="Int. J. Syst. Evol. Microbiol.">
        <title>Streptomyces hoynatensis sp. nov., isolated from deep marine sediment.</title>
        <authorList>
            <person name="Veyisoglu A."/>
            <person name="Sahin N."/>
        </authorList>
    </citation>
    <scope>NUCLEOTIDE SEQUENCE [LARGE SCALE GENOMIC DNA]</scope>
    <source>
        <strain evidence="11 12">KCTC 29097</strain>
    </source>
</reference>
<name>A0A3A9Z7G7_9ACTN</name>
<evidence type="ECO:0000256" key="2">
    <source>
        <dbReference type="ARBA" id="ARBA00022630"/>
    </source>
</evidence>
<protein>
    <submittedName>
        <fullName evidence="11">Phenylacetic acid degradation protein</fullName>
    </submittedName>
</protein>
<keyword evidence="12" id="KW-1185">Reference proteome</keyword>
<dbReference type="Proteomes" id="UP000272474">
    <property type="component" value="Unassembled WGS sequence"/>
</dbReference>
<dbReference type="InterPro" id="IPR001041">
    <property type="entry name" value="2Fe-2S_ferredoxin-type"/>
</dbReference>
<proteinExistence type="predicted"/>
<dbReference type="AlphaFoldDB" id="A0A3A9Z7G7"/>
<dbReference type="InterPro" id="IPR008333">
    <property type="entry name" value="Cbr1-like_FAD-bd_dom"/>
</dbReference>
<keyword evidence="4" id="KW-0479">Metal-binding</keyword>
<evidence type="ECO:0000313" key="12">
    <source>
        <dbReference type="Proteomes" id="UP000272474"/>
    </source>
</evidence>
<dbReference type="Pfam" id="PF00111">
    <property type="entry name" value="Fer2"/>
    <property type="match status" value="1"/>
</dbReference>
<dbReference type="InterPro" id="IPR017927">
    <property type="entry name" value="FAD-bd_FR_type"/>
</dbReference>
<dbReference type="PROSITE" id="PS00197">
    <property type="entry name" value="2FE2S_FER_1"/>
    <property type="match status" value="1"/>
</dbReference>
<keyword evidence="8" id="KW-0411">Iron-sulfur</keyword>
<dbReference type="GO" id="GO:0051537">
    <property type="term" value="F:2 iron, 2 sulfur cluster binding"/>
    <property type="evidence" value="ECO:0007669"/>
    <property type="project" value="UniProtKB-KW"/>
</dbReference>
<dbReference type="Pfam" id="PF00175">
    <property type="entry name" value="NAD_binding_1"/>
    <property type="match status" value="1"/>
</dbReference>
<evidence type="ECO:0000256" key="5">
    <source>
        <dbReference type="ARBA" id="ARBA00022827"/>
    </source>
</evidence>
<evidence type="ECO:0000256" key="3">
    <source>
        <dbReference type="ARBA" id="ARBA00022714"/>
    </source>
</evidence>
<dbReference type="Gene3D" id="3.10.20.30">
    <property type="match status" value="1"/>
</dbReference>
<dbReference type="InterPro" id="IPR017938">
    <property type="entry name" value="Riboflavin_synthase-like_b-brl"/>
</dbReference>
<evidence type="ECO:0000256" key="7">
    <source>
        <dbReference type="ARBA" id="ARBA00023004"/>
    </source>
</evidence>
<dbReference type="CDD" id="cd06214">
    <property type="entry name" value="PA_degradation_oxidoreductase_like"/>
    <property type="match status" value="1"/>
</dbReference>
<feature type="domain" description="2Fe-2S ferredoxin-type" evidence="9">
    <location>
        <begin position="264"/>
        <end position="353"/>
    </location>
</feature>
<dbReference type="CDD" id="cd00207">
    <property type="entry name" value="fer2"/>
    <property type="match status" value="1"/>
</dbReference>
<dbReference type="InterPro" id="IPR039261">
    <property type="entry name" value="FNR_nucleotide-bd"/>
</dbReference>
<evidence type="ECO:0000259" key="9">
    <source>
        <dbReference type="PROSITE" id="PS51085"/>
    </source>
</evidence>
<evidence type="ECO:0000256" key="8">
    <source>
        <dbReference type="ARBA" id="ARBA00023014"/>
    </source>
</evidence>
<dbReference type="OrthoDB" id="9796486at2"/>
<keyword evidence="7" id="KW-0408">Iron</keyword>
<keyword evidence="3" id="KW-0001">2Fe-2S</keyword>
<comment type="cofactor">
    <cofactor evidence="1">
        <name>FAD</name>
        <dbReference type="ChEBI" id="CHEBI:57692"/>
    </cofactor>
</comment>
<evidence type="ECO:0000313" key="11">
    <source>
        <dbReference type="EMBL" id="RKN43166.1"/>
    </source>
</evidence>
<keyword evidence="2" id="KW-0285">Flavoprotein</keyword>
<dbReference type="InterPro" id="IPR012675">
    <property type="entry name" value="Beta-grasp_dom_sf"/>
</dbReference>
<dbReference type="PRINTS" id="PR00410">
    <property type="entry name" value="PHEHYDRXLASE"/>
</dbReference>
<dbReference type="Pfam" id="PF00970">
    <property type="entry name" value="FAD_binding_6"/>
    <property type="match status" value="1"/>
</dbReference>
<dbReference type="PROSITE" id="PS51384">
    <property type="entry name" value="FAD_FR"/>
    <property type="match status" value="1"/>
</dbReference>
<gene>
    <name evidence="11" type="ORF">D7294_11860</name>
</gene>
<dbReference type="Gene3D" id="3.40.50.80">
    <property type="entry name" value="Nucleotide-binding domain of ferredoxin-NADP reductase (FNR) module"/>
    <property type="match status" value="1"/>
</dbReference>
<dbReference type="SUPFAM" id="SSF54292">
    <property type="entry name" value="2Fe-2S ferredoxin-like"/>
    <property type="match status" value="1"/>
</dbReference>
<evidence type="ECO:0000256" key="1">
    <source>
        <dbReference type="ARBA" id="ARBA00001974"/>
    </source>
</evidence>
<dbReference type="Gene3D" id="2.40.30.10">
    <property type="entry name" value="Translation factors"/>
    <property type="match status" value="1"/>
</dbReference>
<accession>A0A3A9Z7G7</accession>
<dbReference type="GO" id="GO:0046872">
    <property type="term" value="F:metal ion binding"/>
    <property type="evidence" value="ECO:0007669"/>
    <property type="project" value="UniProtKB-KW"/>
</dbReference>
<dbReference type="RefSeq" id="WP_120678514.1">
    <property type="nucleotide sequence ID" value="NZ_RBAL01000005.1"/>
</dbReference>
<dbReference type="EMBL" id="RBAL01000005">
    <property type="protein sequence ID" value="RKN43166.1"/>
    <property type="molecule type" value="Genomic_DNA"/>
</dbReference>
<dbReference type="InterPro" id="IPR036010">
    <property type="entry name" value="2Fe-2S_ferredoxin-like_sf"/>
</dbReference>
<dbReference type="InterPro" id="IPR001433">
    <property type="entry name" value="OxRdtase_FAD/NAD-bd"/>
</dbReference>